<accession>A0A4Z0VXI0</accession>
<protein>
    <submittedName>
        <fullName evidence="1">Uncharacterized protein</fullName>
    </submittedName>
</protein>
<name>A0A4Z0VXI0_9BACT</name>
<proteinExistence type="predicted"/>
<gene>
    <name evidence="1" type="ORF">E4650_00465</name>
</gene>
<sequence length="100" mass="12067">MYSKKEIMEMIKENRPDYLSNDYFFAYYNFKSGELNFCDDYEEDEHSFAILINPKELSVERAAEFIIRKINNEYRARAKSEEIKSKNIISMIYNMFSSKK</sequence>
<organism evidence="1 2">
    <name type="scientific">Geotoga petraea</name>
    <dbReference type="NCBI Taxonomy" id="28234"/>
    <lineage>
        <taxon>Bacteria</taxon>
        <taxon>Thermotogati</taxon>
        <taxon>Thermotogota</taxon>
        <taxon>Thermotogae</taxon>
        <taxon>Petrotogales</taxon>
        <taxon>Petrotogaceae</taxon>
        <taxon>Geotoga</taxon>
    </lineage>
</organism>
<evidence type="ECO:0000313" key="2">
    <source>
        <dbReference type="Proteomes" id="UP000297288"/>
    </source>
</evidence>
<dbReference type="AlphaFoldDB" id="A0A4Z0VXI0"/>
<reference evidence="1 2" key="1">
    <citation type="submission" date="2019-04" db="EMBL/GenBank/DDBJ databases">
        <title>Draft genome sequence data and analysis of a Fermenting Bacterium, Geotoga petraea strain HO-Geo1, isolated from heavy-oil petroleum reservoir in Russia.</title>
        <authorList>
            <person name="Grouzdev D.S."/>
            <person name="Semenova E.M."/>
            <person name="Sokolova D.S."/>
            <person name="Tourova T.P."/>
            <person name="Poltaraus A.B."/>
            <person name="Nazina T.N."/>
        </authorList>
    </citation>
    <scope>NUCLEOTIDE SEQUENCE [LARGE SCALE GENOMIC DNA]</scope>
    <source>
        <strain evidence="1 2">HO-Geo1</strain>
    </source>
</reference>
<dbReference type="EMBL" id="SRME01000001">
    <property type="protein sequence ID" value="TGG88711.1"/>
    <property type="molecule type" value="Genomic_DNA"/>
</dbReference>
<comment type="caution">
    <text evidence="1">The sequence shown here is derived from an EMBL/GenBank/DDBJ whole genome shotgun (WGS) entry which is preliminary data.</text>
</comment>
<dbReference type="RefSeq" id="WP_135402397.1">
    <property type="nucleotide sequence ID" value="NZ_SRME01000001.1"/>
</dbReference>
<evidence type="ECO:0000313" key="1">
    <source>
        <dbReference type="EMBL" id="TGG88711.1"/>
    </source>
</evidence>
<dbReference type="Proteomes" id="UP000297288">
    <property type="component" value="Unassembled WGS sequence"/>
</dbReference>